<keyword evidence="5" id="KW-1185">Reference proteome</keyword>
<keyword evidence="3" id="KW-0732">Signal</keyword>
<accession>A0AAD9J4B9</accession>
<feature type="chain" id="PRO_5042163767" evidence="3">
    <location>
        <begin position="27"/>
        <end position="354"/>
    </location>
</feature>
<name>A0AAD9J4B9_9ANNE</name>
<keyword evidence="2" id="KW-0472">Membrane</keyword>
<keyword evidence="2" id="KW-1133">Transmembrane helix</keyword>
<keyword evidence="2" id="KW-0812">Transmembrane</keyword>
<evidence type="ECO:0000313" key="4">
    <source>
        <dbReference type="EMBL" id="KAK2146159.1"/>
    </source>
</evidence>
<evidence type="ECO:0000313" key="5">
    <source>
        <dbReference type="Proteomes" id="UP001208570"/>
    </source>
</evidence>
<comment type="caution">
    <text evidence="4">The sequence shown here is derived from an EMBL/GenBank/DDBJ whole genome shotgun (WGS) entry which is preliminary data.</text>
</comment>
<feature type="compositionally biased region" description="Polar residues" evidence="1">
    <location>
        <begin position="144"/>
        <end position="168"/>
    </location>
</feature>
<proteinExistence type="predicted"/>
<feature type="region of interest" description="Disordered" evidence="1">
    <location>
        <begin position="101"/>
        <end position="218"/>
    </location>
</feature>
<evidence type="ECO:0000256" key="2">
    <source>
        <dbReference type="SAM" id="Phobius"/>
    </source>
</evidence>
<feature type="compositionally biased region" description="Polar residues" evidence="1">
    <location>
        <begin position="101"/>
        <end position="136"/>
    </location>
</feature>
<feature type="transmembrane region" description="Helical" evidence="2">
    <location>
        <begin position="280"/>
        <end position="304"/>
    </location>
</feature>
<evidence type="ECO:0000256" key="1">
    <source>
        <dbReference type="SAM" id="MobiDB-lite"/>
    </source>
</evidence>
<evidence type="ECO:0000256" key="3">
    <source>
        <dbReference type="SAM" id="SignalP"/>
    </source>
</evidence>
<gene>
    <name evidence="4" type="ORF">LSH36_628g03060</name>
</gene>
<dbReference type="EMBL" id="JAODUP010000628">
    <property type="protein sequence ID" value="KAK2146159.1"/>
    <property type="molecule type" value="Genomic_DNA"/>
</dbReference>
<feature type="compositionally biased region" description="Low complexity" evidence="1">
    <location>
        <begin position="189"/>
        <end position="200"/>
    </location>
</feature>
<sequence length="354" mass="37488">MIVKKTSLELFHILVALLLLLTAVKGQPDEDVPAKTSTTTSSSIDINENVTSPVANPVTVVVEPTASAIANLDPPPTTTVTLPQNYTTEELYTNGTNVSQAEQTTTGEAPTNVSTLSRSNEGTSIPMTPFNGSATPSPGDRTDNGTWTNMNDTTEVDGLNNTSPSASVTGHPEGNETAETATTRPPNEPGNNSSGSPNGNATIPGNDGITDGMTHGTSQVAQDNNVNVTTQHPGMSNRTETVTKATNATSLPIDHATPKHYPADIGVKEMWKYCSTECRAIIIGVPVAAIVICLIILIVSLLCIKQSRNFSLSKSSRFTELRSINGPRQYNRGEPPDVTTEVSPESFTNWALID</sequence>
<protein>
    <submittedName>
        <fullName evidence="4">Uncharacterized protein</fullName>
    </submittedName>
</protein>
<feature type="signal peptide" evidence="3">
    <location>
        <begin position="1"/>
        <end position="26"/>
    </location>
</feature>
<dbReference type="AlphaFoldDB" id="A0AAD9J4B9"/>
<reference evidence="4" key="1">
    <citation type="journal article" date="2023" name="Mol. Biol. Evol.">
        <title>Third-Generation Sequencing Reveals the Adaptive Role of the Epigenome in Three Deep-Sea Polychaetes.</title>
        <authorList>
            <person name="Perez M."/>
            <person name="Aroh O."/>
            <person name="Sun Y."/>
            <person name="Lan Y."/>
            <person name="Juniper S.K."/>
            <person name="Young C.R."/>
            <person name="Angers B."/>
            <person name="Qian P.Y."/>
        </authorList>
    </citation>
    <scope>NUCLEOTIDE SEQUENCE</scope>
    <source>
        <strain evidence="4">P08H-3</strain>
    </source>
</reference>
<dbReference type="Proteomes" id="UP001208570">
    <property type="component" value="Unassembled WGS sequence"/>
</dbReference>
<organism evidence="4 5">
    <name type="scientific">Paralvinella palmiformis</name>
    <dbReference type="NCBI Taxonomy" id="53620"/>
    <lineage>
        <taxon>Eukaryota</taxon>
        <taxon>Metazoa</taxon>
        <taxon>Spiralia</taxon>
        <taxon>Lophotrochozoa</taxon>
        <taxon>Annelida</taxon>
        <taxon>Polychaeta</taxon>
        <taxon>Sedentaria</taxon>
        <taxon>Canalipalpata</taxon>
        <taxon>Terebellida</taxon>
        <taxon>Terebelliformia</taxon>
        <taxon>Alvinellidae</taxon>
        <taxon>Paralvinella</taxon>
    </lineage>
</organism>